<keyword evidence="5" id="KW-0460">Magnesium</keyword>
<evidence type="ECO:0000313" key="9">
    <source>
        <dbReference type="Proteomes" id="UP000236333"/>
    </source>
</evidence>
<evidence type="ECO:0000256" key="5">
    <source>
        <dbReference type="ARBA" id="ARBA00022842"/>
    </source>
</evidence>
<feature type="domain" description="Phosphofructokinase" evidence="7">
    <location>
        <begin position="151"/>
        <end position="266"/>
    </location>
</feature>
<name>A0A2J7ZUD3_9CHLO</name>
<evidence type="ECO:0000259" key="7">
    <source>
        <dbReference type="Pfam" id="PF00365"/>
    </source>
</evidence>
<keyword evidence="3" id="KW-0479">Metal-binding</keyword>
<keyword evidence="2" id="KW-0808">Transferase</keyword>
<comment type="cofactor">
    <cofactor evidence="1">
        <name>Mg(2+)</name>
        <dbReference type="ChEBI" id="CHEBI:18420"/>
    </cofactor>
</comment>
<feature type="region of interest" description="Disordered" evidence="6">
    <location>
        <begin position="383"/>
        <end position="405"/>
    </location>
</feature>
<dbReference type="InterPro" id="IPR035966">
    <property type="entry name" value="PKF_sf"/>
</dbReference>
<dbReference type="Gene3D" id="3.40.50.450">
    <property type="match status" value="1"/>
</dbReference>
<dbReference type="GO" id="GO:0046872">
    <property type="term" value="F:metal ion binding"/>
    <property type="evidence" value="ECO:0007669"/>
    <property type="project" value="UniProtKB-KW"/>
</dbReference>
<comment type="caution">
    <text evidence="8">The sequence shown here is derived from an EMBL/GenBank/DDBJ whole genome shotgun (WGS) entry which is preliminary data.</text>
</comment>
<dbReference type="EMBL" id="PGGS01000449">
    <property type="protein sequence ID" value="PNH03887.1"/>
    <property type="molecule type" value="Genomic_DNA"/>
</dbReference>
<organism evidence="8 9">
    <name type="scientific">Tetrabaena socialis</name>
    <dbReference type="NCBI Taxonomy" id="47790"/>
    <lineage>
        <taxon>Eukaryota</taxon>
        <taxon>Viridiplantae</taxon>
        <taxon>Chlorophyta</taxon>
        <taxon>core chlorophytes</taxon>
        <taxon>Chlorophyceae</taxon>
        <taxon>CS clade</taxon>
        <taxon>Chlamydomonadales</taxon>
        <taxon>Tetrabaenaceae</taxon>
        <taxon>Tetrabaena</taxon>
    </lineage>
</organism>
<keyword evidence="4 8" id="KW-0418">Kinase</keyword>
<gene>
    <name evidence="8" type="ORF">TSOC_010006</name>
</gene>
<keyword evidence="9" id="KW-1185">Reference proteome</keyword>
<feature type="compositionally biased region" description="Gly residues" evidence="6">
    <location>
        <begin position="459"/>
        <end position="477"/>
    </location>
</feature>
<evidence type="ECO:0000313" key="8">
    <source>
        <dbReference type="EMBL" id="PNH03887.1"/>
    </source>
</evidence>
<dbReference type="InterPro" id="IPR022953">
    <property type="entry name" value="ATP_PFK"/>
</dbReference>
<dbReference type="AlphaFoldDB" id="A0A2J7ZUD3"/>
<dbReference type="InterPro" id="IPR050929">
    <property type="entry name" value="PFKA"/>
</dbReference>
<dbReference type="GO" id="GO:0003872">
    <property type="term" value="F:6-phosphofructokinase activity"/>
    <property type="evidence" value="ECO:0007669"/>
    <property type="project" value="InterPro"/>
</dbReference>
<evidence type="ECO:0000256" key="2">
    <source>
        <dbReference type="ARBA" id="ARBA00022679"/>
    </source>
</evidence>
<dbReference type="PANTHER" id="PTHR45770">
    <property type="entry name" value="ATP-DEPENDENT 6-PHOSPHOFRUCTOKINASE 1"/>
    <property type="match status" value="1"/>
</dbReference>
<protein>
    <submittedName>
        <fullName evidence="8">6-phosphofructokinase 5, chloroplastic</fullName>
    </submittedName>
</protein>
<dbReference type="InterPro" id="IPR000023">
    <property type="entry name" value="Phosphofructokinase_dom"/>
</dbReference>
<dbReference type="Pfam" id="PF00365">
    <property type="entry name" value="PFK"/>
    <property type="match status" value="1"/>
</dbReference>
<evidence type="ECO:0000256" key="6">
    <source>
        <dbReference type="SAM" id="MobiDB-lite"/>
    </source>
</evidence>
<proteinExistence type="predicted"/>
<accession>A0A2J7ZUD3</accession>
<evidence type="ECO:0000256" key="4">
    <source>
        <dbReference type="ARBA" id="ARBA00022777"/>
    </source>
</evidence>
<feature type="compositionally biased region" description="Low complexity" evidence="6">
    <location>
        <begin position="302"/>
        <end position="327"/>
    </location>
</feature>
<evidence type="ECO:0000256" key="3">
    <source>
        <dbReference type="ARBA" id="ARBA00022723"/>
    </source>
</evidence>
<feature type="compositionally biased region" description="Basic and acidic residues" evidence="6">
    <location>
        <begin position="482"/>
        <end position="498"/>
    </location>
</feature>
<feature type="region of interest" description="Disordered" evidence="6">
    <location>
        <begin position="1"/>
        <end position="48"/>
    </location>
</feature>
<dbReference type="GO" id="GO:0006002">
    <property type="term" value="P:fructose 6-phosphate metabolic process"/>
    <property type="evidence" value="ECO:0007669"/>
    <property type="project" value="InterPro"/>
</dbReference>
<feature type="region of interest" description="Disordered" evidence="6">
    <location>
        <begin position="279"/>
        <end position="335"/>
    </location>
</feature>
<reference evidence="8 9" key="1">
    <citation type="journal article" date="2017" name="Mol. Biol. Evol.">
        <title>The 4-celled Tetrabaena socialis nuclear genome reveals the essential components for genetic control of cell number at the origin of multicellularity in the volvocine lineage.</title>
        <authorList>
            <person name="Featherston J."/>
            <person name="Arakaki Y."/>
            <person name="Hanschen E.R."/>
            <person name="Ferris P.J."/>
            <person name="Michod R.E."/>
            <person name="Olson B.J.S.C."/>
            <person name="Nozaki H."/>
            <person name="Durand P.M."/>
        </authorList>
    </citation>
    <scope>NUCLEOTIDE SEQUENCE [LARGE SCALE GENOMIC DNA]</scope>
    <source>
        <strain evidence="8 9">NIES-571</strain>
    </source>
</reference>
<feature type="compositionally biased region" description="Gly residues" evidence="6">
    <location>
        <begin position="33"/>
        <end position="44"/>
    </location>
</feature>
<dbReference type="OrthoDB" id="523723at2759"/>
<evidence type="ECO:0000256" key="1">
    <source>
        <dbReference type="ARBA" id="ARBA00001946"/>
    </source>
</evidence>
<sequence>MCVDVLDSALLEPAAQPPHPTQPPPQPEQGSWRPGGAGAGGSGAPGADCMQLAGGNGAAAATMMRRPVEEGAQLAAAALAEAAAAAAAAAVAGGGGSPDLGWVPGGRDEYGSEGQNIVSALDERLCVVLPPWAVRAGPRRQIFFDPQKVNAAVVASGHVCPGINDVVQGIVHRLTDYGVREESVLGIVDGFDGFDPRIAHHPALQLGDRHPRPLGRKEVEGAHLRGGSMLGTSRGWADISSVVSKLEMWDINMLFIVGGDGGLRAGQAPRRVDPWGNAWNRLRADNGQPSFHPPPSLDRAVPSSSSPASSPTSASLSSSDASASESPWMTDAEDQPEAVVAAAVAAAAAEAAAAAGNDPEAVLAAAMEAQAMAAAEVAAAATSGSEGSGNGAASRGAAGRGSAGVSAAAPHLEPSAAGGLYYEGCGAEDEKGGEVHRPEAVAAEGGALRAYAARLSGDRSGGNGGGSGGGGGGGGGTAADAVGERATKGVESATRVEAEGPQLRCPEAPEGGQERFERAAAQPRTAAVPTDAGPDVEARAPPPPHADAAQERPHADPPPAAHHQGHPTSRLHPYHEAFE</sequence>
<dbReference type="PRINTS" id="PR00476">
    <property type="entry name" value="PHFRCTKINASE"/>
</dbReference>
<dbReference type="Proteomes" id="UP000236333">
    <property type="component" value="Unassembled WGS sequence"/>
</dbReference>
<feature type="region of interest" description="Disordered" evidence="6">
    <location>
        <begin position="458"/>
        <end position="579"/>
    </location>
</feature>
<dbReference type="SUPFAM" id="SSF53784">
    <property type="entry name" value="Phosphofructokinase"/>
    <property type="match status" value="1"/>
</dbReference>
<dbReference type="UniPathway" id="UPA00109">
    <property type="reaction ID" value="UER00182"/>
</dbReference>
<feature type="compositionally biased region" description="Pro residues" evidence="6">
    <location>
        <begin position="15"/>
        <end position="27"/>
    </location>
</feature>
<feature type="compositionally biased region" description="Low complexity" evidence="6">
    <location>
        <begin position="383"/>
        <end position="397"/>
    </location>
</feature>